<dbReference type="Proteomes" id="UP000424527">
    <property type="component" value="Unassembled WGS sequence"/>
</dbReference>
<gene>
    <name evidence="23" type="ORF">D5F01_LYC22277</name>
</gene>
<dbReference type="GO" id="GO:0004523">
    <property type="term" value="F:RNA-DNA hybrid ribonuclease activity"/>
    <property type="evidence" value="ECO:0007669"/>
    <property type="project" value="UniProtKB-EC"/>
</dbReference>
<evidence type="ECO:0000256" key="4">
    <source>
        <dbReference type="ARBA" id="ARBA00022679"/>
    </source>
</evidence>
<dbReference type="InterPro" id="IPR056924">
    <property type="entry name" value="SH3_Tf2-1"/>
</dbReference>
<dbReference type="GO" id="GO:0006508">
    <property type="term" value="P:proteolysis"/>
    <property type="evidence" value="ECO:0007669"/>
    <property type="project" value="UniProtKB-KW"/>
</dbReference>
<evidence type="ECO:0000256" key="6">
    <source>
        <dbReference type="ARBA" id="ARBA00022722"/>
    </source>
</evidence>
<name>A0A6G0HM53_LARCR</name>
<keyword evidence="8" id="KW-0064">Aspartyl protease</keyword>
<reference evidence="23 24" key="1">
    <citation type="submission" date="2019-07" db="EMBL/GenBank/DDBJ databases">
        <title>Chromosome genome assembly for large yellow croaker.</title>
        <authorList>
            <person name="Xiao S."/>
        </authorList>
    </citation>
    <scope>NUCLEOTIDE SEQUENCE [LARGE SCALE GENOMIC DNA]</scope>
    <source>
        <strain evidence="23">JMULYC20181020</strain>
        <tissue evidence="23">Muscle</tissue>
    </source>
</reference>
<dbReference type="GO" id="GO:0006310">
    <property type="term" value="P:DNA recombination"/>
    <property type="evidence" value="ECO:0007669"/>
    <property type="project" value="UniProtKB-KW"/>
</dbReference>
<sequence>MYWLRDNAEKKFYFCAESAFPGEGETGNSIAFSSVEAPAATALFPTQTPLEDADLMLRAVQESHLEEHIKPQLHNLLRNNVDVCTTKVGRTGILKHQIFLTSPVPIRQKPYRVSPPKQKAMKELIEDMLKDDVIEPYYSAWASPVVLIPQREGKPRFCVNFRKVNENTVTDAYPIPTIQEILESLSGAVVFYSLDLTSGYWQVEMDPEVREITAFICSHGLFQFKVMPFGLKNAPATFQMLMERALGELKGVICFIYLDDIIIFSSYWKQHSYDVQAVLDKVRNAGLTVNMKKSKLFRTSLKFLGHVVSATGVQVDPDKIEAIQNFPVPTNLKALQRFLGMAGWYHRFVPKFSQISEPLNALKKKGAKFRWSPECQTAFITLKNHLVKPPVLAHPNFHAPFVVYTDASEIGLGAVLVQKCSYGTEEVLAFASRNLNPAEKHYAATELECLAVVWAVEKWRTYLEGRLFTVVTNHASLLWVFKTTKPSTRLIRWALRLQEFTFTVEYRKGKYNTVPDALSRAPTDSLHTTAPVYATVMSAPPKPSKELPISIEALWSRQQEDPEFQVLYQQVVEMEQDNDMNPAYIIMDDLLYRRVTLPYKTIYQLYVPPSFRSQLLDYYHQDPLSGHLGRHKTYRRLQHLVFWPKLSWDVREHVKNCATCQRYKPENRKLAGKLQQTQAHRPWEKLGVDLMGPFPKSSKQNVYLLVFVDYFFRWVELFPIRNATAETISQIMVKDILTRWGIPEYILLDRGTQFVSSVFQTVCRTWNVGHKLTSAYHPQTNLTERVNRTLKTMIASYVGNNHKHWDKNLAEFRFVINSAVQESTGVSPAKLNLGRSLRGPLDFMLQPQEIAPDTPPYLKVTRLKDLCSFVEKNLDSARQRQKRNYDKYRRDLEFQELDRVWLRAHPLSKADKSFAAKLAPKWQGPYRVVEQVGPVNDKVVLENSGTDLKVVHISHLKPCYPTAQDLQEQEKKHLLKIFNEESDEEDFLGFTDSSCSTFNGGWMKGSAEKPGNYNFNSPTDSDNN</sequence>
<evidence type="ECO:0000256" key="8">
    <source>
        <dbReference type="ARBA" id="ARBA00022750"/>
    </source>
</evidence>
<keyword evidence="10" id="KW-0378">Hydrolase</keyword>
<keyword evidence="15" id="KW-0238">DNA-binding</keyword>
<keyword evidence="11" id="KW-0460">Magnesium</keyword>
<evidence type="ECO:0000256" key="10">
    <source>
        <dbReference type="ARBA" id="ARBA00022801"/>
    </source>
</evidence>
<dbReference type="GO" id="GO:0003964">
    <property type="term" value="F:RNA-directed DNA polymerase activity"/>
    <property type="evidence" value="ECO:0007669"/>
    <property type="project" value="UniProtKB-KW"/>
</dbReference>
<dbReference type="Gene3D" id="3.10.10.10">
    <property type="entry name" value="HIV Type 1 Reverse Transcriptase, subunit A, domain 1"/>
    <property type="match status" value="1"/>
</dbReference>
<dbReference type="Pfam" id="PF00665">
    <property type="entry name" value="rve"/>
    <property type="match status" value="1"/>
</dbReference>
<keyword evidence="17" id="KW-0511">Multifunctional enzyme</keyword>
<organism evidence="23 24">
    <name type="scientific">Larimichthys crocea</name>
    <name type="common">Large yellow croaker</name>
    <name type="synonym">Pseudosciaena crocea</name>
    <dbReference type="NCBI Taxonomy" id="215358"/>
    <lineage>
        <taxon>Eukaryota</taxon>
        <taxon>Metazoa</taxon>
        <taxon>Chordata</taxon>
        <taxon>Craniata</taxon>
        <taxon>Vertebrata</taxon>
        <taxon>Euteleostomi</taxon>
        <taxon>Actinopterygii</taxon>
        <taxon>Neopterygii</taxon>
        <taxon>Teleostei</taxon>
        <taxon>Neoteleostei</taxon>
        <taxon>Acanthomorphata</taxon>
        <taxon>Eupercaria</taxon>
        <taxon>Sciaenidae</taxon>
        <taxon>Larimichthys</taxon>
    </lineage>
</organism>
<evidence type="ECO:0000256" key="16">
    <source>
        <dbReference type="ARBA" id="ARBA00023172"/>
    </source>
</evidence>
<dbReference type="PANTHER" id="PTHR37984:SF5">
    <property type="entry name" value="PROTEIN NYNRIN-LIKE"/>
    <property type="match status" value="1"/>
</dbReference>
<dbReference type="GO" id="GO:0003677">
    <property type="term" value="F:DNA binding"/>
    <property type="evidence" value="ECO:0007669"/>
    <property type="project" value="UniProtKB-KW"/>
</dbReference>
<feature type="region of interest" description="Disordered" evidence="20">
    <location>
        <begin position="1005"/>
        <end position="1024"/>
    </location>
</feature>
<evidence type="ECO:0000256" key="2">
    <source>
        <dbReference type="ARBA" id="ARBA00012180"/>
    </source>
</evidence>
<evidence type="ECO:0000256" key="11">
    <source>
        <dbReference type="ARBA" id="ARBA00022842"/>
    </source>
</evidence>
<dbReference type="InterPro" id="IPR012337">
    <property type="entry name" value="RNaseH-like_sf"/>
</dbReference>
<dbReference type="InterPro" id="IPR041577">
    <property type="entry name" value="RT_RNaseH_2"/>
</dbReference>
<evidence type="ECO:0000256" key="18">
    <source>
        <dbReference type="ARBA" id="ARBA00039658"/>
    </source>
</evidence>
<feature type="domain" description="Reverse transcriptase" evidence="21">
    <location>
        <begin position="129"/>
        <end position="308"/>
    </location>
</feature>
<evidence type="ECO:0000256" key="1">
    <source>
        <dbReference type="ARBA" id="ARBA00010879"/>
    </source>
</evidence>
<keyword evidence="24" id="KW-1185">Reference proteome</keyword>
<evidence type="ECO:0000313" key="23">
    <source>
        <dbReference type="EMBL" id="KAE8280137.1"/>
    </source>
</evidence>
<dbReference type="PANTHER" id="PTHR37984">
    <property type="entry name" value="PROTEIN CBG26694"/>
    <property type="match status" value="1"/>
</dbReference>
<dbReference type="Gene3D" id="1.10.340.70">
    <property type="match status" value="1"/>
</dbReference>
<keyword evidence="5" id="KW-0548">Nucleotidyltransferase</keyword>
<dbReference type="Pfam" id="PF00078">
    <property type="entry name" value="RVT_1"/>
    <property type="match status" value="1"/>
</dbReference>
<keyword evidence="4" id="KW-0808">Transferase</keyword>
<dbReference type="GO" id="GO:0004190">
    <property type="term" value="F:aspartic-type endopeptidase activity"/>
    <property type="evidence" value="ECO:0007669"/>
    <property type="project" value="UniProtKB-KW"/>
</dbReference>
<evidence type="ECO:0000256" key="9">
    <source>
        <dbReference type="ARBA" id="ARBA00022759"/>
    </source>
</evidence>
<evidence type="ECO:0000256" key="20">
    <source>
        <dbReference type="SAM" id="MobiDB-lite"/>
    </source>
</evidence>
<keyword evidence="3 23" id="KW-0645">Protease</keyword>
<evidence type="ECO:0000256" key="12">
    <source>
        <dbReference type="ARBA" id="ARBA00022908"/>
    </source>
</evidence>
<feature type="coiled-coil region" evidence="19">
    <location>
        <begin position="860"/>
        <end position="898"/>
    </location>
</feature>
<dbReference type="AlphaFoldDB" id="A0A6G0HM53"/>
<dbReference type="Gene3D" id="3.30.70.270">
    <property type="match status" value="2"/>
</dbReference>
<dbReference type="FunFam" id="3.30.420.10:FF:000032">
    <property type="entry name" value="Retrovirus-related Pol polyprotein from transposon 297-like Protein"/>
    <property type="match status" value="1"/>
</dbReference>
<keyword evidence="13" id="KW-0695">RNA-directed DNA polymerase</keyword>
<keyword evidence="19" id="KW-0175">Coiled coil</keyword>
<dbReference type="Pfam" id="PF17921">
    <property type="entry name" value="Integrase_H2C2"/>
    <property type="match status" value="1"/>
</dbReference>
<dbReference type="CDD" id="cd01647">
    <property type="entry name" value="RT_LTR"/>
    <property type="match status" value="1"/>
</dbReference>
<keyword evidence="6" id="KW-0540">Nuclease</keyword>
<dbReference type="SUPFAM" id="SSF56672">
    <property type="entry name" value="DNA/RNA polymerases"/>
    <property type="match status" value="1"/>
</dbReference>
<dbReference type="Pfam" id="PF24626">
    <property type="entry name" value="SH3_Tf2-1"/>
    <property type="match status" value="1"/>
</dbReference>
<dbReference type="SUPFAM" id="SSF53098">
    <property type="entry name" value="Ribonuclease H-like"/>
    <property type="match status" value="1"/>
</dbReference>
<evidence type="ECO:0000256" key="19">
    <source>
        <dbReference type="SAM" id="Coils"/>
    </source>
</evidence>
<dbReference type="FunFam" id="3.10.10.10:FF:000007">
    <property type="entry name" value="Retrovirus-related Pol polyprotein from transposon 17.6-like Protein"/>
    <property type="match status" value="1"/>
</dbReference>
<comment type="caution">
    <text evidence="23">The sequence shown here is derived from an EMBL/GenBank/DDBJ whole genome shotgun (WGS) entry which is preliminary data.</text>
</comment>
<comment type="similarity">
    <text evidence="1">Belongs to the beta type-B retroviral polymerase family. HERV class-II K(HML-2) pol subfamily.</text>
</comment>
<dbReference type="PROSITE" id="PS50994">
    <property type="entry name" value="INTEGRASE"/>
    <property type="match status" value="1"/>
</dbReference>
<dbReference type="GO" id="GO:0003887">
    <property type="term" value="F:DNA-directed DNA polymerase activity"/>
    <property type="evidence" value="ECO:0007669"/>
    <property type="project" value="UniProtKB-KW"/>
</dbReference>
<evidence type="ECO:0000256" key="7">
    <source>
        <dbReference type="ARBA" id="ARBA00022723"/>
    </source>
</evidence>
<dbReference type="InterPro" id="IPR000477">
    <property type="entry name" value="RT_dom"/>
</dbReference>
<evidence type="ECO:0000256" key="15">
    <source>
        <dbReference type="ARBA" id="ARBA00023125"/>
    </source>
</evidence>
<dbReference type="InterPro" id="IPR043128">
    <property type="entry name" value="Rev_trsase/Diguanyl_cyclase"/>
</dbReference>
<dbReference type="FunFam" id="3.10.20.370:FF:000001">
    <property type="entry name" value="Retrovirus-related Pol polyprotein from transposon 17.6-like protein"/>
    <property type="match status" value="1"/>
</dbReference>
<dbReference type="InterPro" id="IPR036397">
    <property type="entry name" value="RNaseH_sf"/>
</dbReference>
<evidence type="ECO:0000259" key="21">
    <source>
        <dbReference type="PROSITE" id="PS50878"/>
    </source>
</evidence>
<proteinExistence type="inferred from homology"/>
<dbReference type="InterPro" id="IPR050951">
    <property type="entry name" value="Retrovirus_Pol_polyprotein"/>
</dbReference>
<dbReference type="InterPro" id="IPR043502">
    <property type="entry name" value="DNA/RNA_pol_sf"/>
</dbReference>
<dbReference type="InterPro" id="IPR041588">
    <property type="entry name" value="Integrase_H2C2"/>
</dbReference>
<accession>A0A6G0HM53</accession>
<evidence type="ECO:0000259" key="22">
    <source>
        <dbReference type="PROSITE" id="PS50994"/>
    </source>
</evidence>
<keyword evidence="7" id="KW-0479">Metal-binding</keyword>
<dbReference type="Pfam" id="PF17919">
    <property type="entry name" value="RT_RNaseH_2"/>
    <property type="match status" value="1"/>
</dbReference>
<keyword evidence="9" id="KW-0255">Endonuclease</keyword>
<keyword evidence="14" id="KW-0239">DNA-directed DNA polymerase</keyword>
<dbReference type="InterPro" id="IPR001584">
    <property type="entry name" value="Integrase_cat-core"/>
</dbReference>
<feature type="compositionally biased region" description="Polar residues" evidence="20">
    <location>
        <begin position="1013"/>
        <end position="1024"/>
    </location>
</feature>
<feature type="domain" description="Integrase catalytic" evidence="22">
    <location>
        <begin position="678"/>
        <end position="836"/>
    </location>
</feature>
<dbReference type="GO" id="GO:0046872">
    <property type="term" value="F:metal ion binding"/>
    <property type="evidence" value="ECO:0007669"/>
    <property type="project" value="UniProtKB-KW"/>
</dbReference>
<dbReference type="FunFam" id="1.10.340.70:FF:000001">
    <property type="entry name" value="Retrovirus-related Pol polyprotein from transposon gypsy-like Protein"/>
    <property type="match status" value="1"/>
</dbReference>
<dbReference type="EC" id="3.1.26.4" evidence="2"/>
<dbReference type="GO" id="GO:0015074">
    <property type="term" value="P:DNA integration"/>
    <property type="evidence" value="ECO:0007669"/>
    <property type="project" value="UniProtKB-KW"/>
</dbReference>
<evidence type="ECO:0000256" key="13">
    <source>
        <dbReference type="ARBA" id="ARBA00022918"/>
    </source>
</evidence>
<evidence type="ECO:0000256" key="17">
    <source>
        <dbReference type="ARBA" id="ARBA00023268"/>
    </source>
</evidence>
<keyword evidence="16" id="KW-0233">DNA recombination</keyword>
<evidence type="ECO:0000256" key="3">
    <source>
        <dbReference type="ARBA" id="ARBA00022670"/>
    </source>
</evidence>
<evidence type="ECO:0000256" key="5">
    <source>
        <dbReference type="ARBA" id="ARBA00022695"/>
    </source>
</evidence>
<evidence type="ECO:0000313" key="24">
    <source>
        <dbReference type="Proteomes" id="UP000424527"/>
    </source>
</evidence>
<keyword evidence="12" id="KW-0229">DNA integration</keyword>
<dbReference type="FunFam" id="3.30.70.270:FF:000020">
    <property type="entry name" value="Transposon Tf2-6 polyprotein-like Protein"/>
    <property type="match status" value="1"/>
</dbReference>
<dbReference type="PROSITE" id="PS50878">
    <property type="entry name" value="RT_POL"/>
    <property type="match status" value="1"/>
</dbReference>
<protein>
    <recommendedName>
        <fullName evidence="18">Gypsy retrotransposon integrase-like protein 1</fullName>
        <ecNumber evidence="2">3.1.26.4</ecNumber>
    </recommendedName>
</protein>
<dbReference type="CDD" id="cd09274">
    <property type="entry name" value="RNase_HI_RT_Ty3"/>
    <property type="match status" value="1"/>
</dbReference>
<evidence type="ECO:0000256" key="14">
    <source>
        <dbReference type="ARBA" id="ARBA00022932"/>
    </source>
</evidence>
<dbReference type="Gene3D" id="3.30.420.10">
    <property type="entry name" value="Ribonuclease H-like superfamily/Ribonuclease H"/>
    <property type="match status" value="1"/>
</dbReference>
<dbReference type="EMBL" id="REGW02000022">
    <property type="protein sequence ID" value="KAE8280137.1"/>
    <property type="molecule type" value="Genomic_DNA"/>
</dbReference>